<dbReference type="SUPFAM" id="SSF51556">
    <property type="entry name" value="Metallo-dependent hydrolases"/>
    <property type="match status" value="1"/>
</dbReference>
<sequence length="443" mass="49181">MPQMRLFRGHILNPIAEDRYTLHVDGGIVVDGSGTMLEVGEYHEVKQQYPSATVVDYSDRLILPGFIDTHIHLPQYGMIALHGKELLEWLKTYIFPAERAFTPEVADTLCPLFFRSLLSHGVTTAAIYCSVQKDSTHVAFEWAEKTGIRAIIGKVMMDQNAPDVLLENTSESLQASEDVCRTWHGAANGRLLYAFTPRFAPTCSRALMRAVSDLAGQYGAYIQTHLAEHPAELQWVRELFPETQSYTDVYFRAGLLGPKTMLAHAIYVSSDERRLLTETGTCVSHCPTSNLFLKSGLMPLRELMDIGLRIGLGSDVGGGPTLSPFEIMRSAIYVHTARRFLPDFRGGDISPATALYMATLGGAKALGLDDTIGSLDRGKEADFIIVNPQRLSPFSTATGTELSSETLLSRMIFQGDDRIVERTYVRGDLCYDRRSCGKNEREI</sequence>
<evidence type="ECO:0000256" key="8">
    <source>
        <dbReference type="RuleBase" id="RU366009"/>
    </source>
</evidence>
<dbReference type="NCBIfam" id="NF006679">
    <property type="entry name" value="PRK09228.1"/>
    <property type="match status" value="1"/>
</dbReference>
<evidence type="ECO:0000256" key="2">
    <source>
        <dbReference type="ARBA" id="ARBA00006745"/>
    </source>
</evidence>
<organism evidence="10 11">
    <name type="scientific">Candidatus Methylomirabilis tolerans</name>
    <dbReference type="NCBI Taxonomy" id="3123416"/>
    <lineage>
        <taxon>Bacteria</taxon>
        <taxon>Candidatus Methylomirabilota</taxon>
        <taxon>Candidatus Methylomirabilia</taxon>
        <taxon>Candidatus Methylomirabilales</taxon>
        <taxon>Candidatus Methylomirabilaceae</taxon>
        <taxon>Candidatus Methylomirabilis</taxon>
    </lineage>
</organism>
<evidence type="ECO:0000259" key="9">
    <source>
        <dbReference type="Pfam" id="PF01979"/>
    </source>
</evidence>
<dbReference type="EC" id="3.5.4.3" evidence="3 7"/>
<dbReference type="GO" id="GO:0008270">
    <property type="term" value="F:zinc ion binding"/>
    <property type="evidence" value="ECO:0007669"/>
    <property type="project" value="UniProtKB-UniRule"/>
</dbReference>
<evidence type="ECO:0000256" key="6">
    <source>
        <dbReference type="ARBA" id="ARBA00022833"/>
    </source>
</evidence>
<comment type="similarity">
    <text evidence="2 8">Belongs to the metallo-dependent hydrolases superfamily. ATZ/TRZ family.</text>
</comment>
<dbReference type="Gene3D" id="3.20.20.140">
    <property type="entry name" value="Metal-dependent hydrolases"/>
    <property type="match status" value="1"/>
</dbReference>
<dbReference type="InterPro" id="IPR014311">
    <property type="entry name" value="Guanine_deaminase"/>
</dbReference>
<dbReference type="GO" id="GO:0005829">
    <property type="term" value="C:cytosol"/>
    <property type="evidence" value="ECO:0007669"/>
    <property type="project" value="TreeGrafter"/>
</dbReference>
<dbReference type="Proteomes" id="UP001197609">
    <property type="component" value="Unassembled WGS sequence"/>
</dbReference>
<proteinExistence type="inferred from homology"/>
<dbReference type="SUPFAM" id="SSF51338">
    <property type="entry name" value="Composite domain of metallo-dependent hydrolases"/>
    <property type="match status" value="2"/>
</dbReference>
<keyword evidence="4 8" id="KW-0479">Metal-binding</keyword>
<dbReference type="NCBIfam" id="TIGR02967">
    <property type="entry name" value="guan_deamin"/>
    <property type="match status" value="1"/>
</dbReference>
<protein>
    <recommendedName>
        <fullName evidence="3 7">Guanine deaminase</fullName>
        <shortName evidence="8">Guanase</shortName>
        <ecNumber evidence="3 7">3.5.4.3</ecNumber>
    </recommendedName>
    <alternativeName>
        <fullName evidence="8">Guanine aminohydrolase</fullName>
    </alternativeName>
</protein>
<evidence type="ECO:0000256" key="7">
    <source>
        <dbReference type="NCBIfam" id="TIGR02967"/>
    </source>
</evidence>
<evidence type="ECO:0000256" key="4">
    <source>
        <dbReference type="ARBA" id="ARBA00022723"/>
    </source>
</evidence>
<dbReference type="PANTHER" id="PTHR11271:SF6">
    <property type="entry name" value="GUANINE DEAMINASE"/>
    <property type="match status" value="1"/>
</dbReference>
<reference evidence="10 11" key="1">
    <citation type="journal article" date="2021" name="bioRxiv">
        <title>Unraveling nitrogen, sulfur and carbon metabolic pathways and microbial community transcriptional responses to substrate deprivation and toxicity stresses in a bioreactor mimicking anoxic brackish coastal sediment conditions.</title>
        <authorList>
            <person name="Martins P.D."/>
            <person name="Echeveste M.J."/>
            <person name="Arshad A."/>
            <person name="Kurth J."/>
            <person name="Ouboter H."/>
            <person name="Jetten M.S.M."/>
            <person name="Welte C.U."/>
        </authorList>
    </citation>
    <scope>NUCLEOTIDE SEQUENCE [LARGE SCALE GENOMIC DNA]</scope>
    <source>
        <strain evidence="10">MAG_38</strain>
    </source>
</reference>
<dbReference type="InterPro" id="IPR006680">
    <property type="entry name" value="Amidohydro-rel"/>
</dbReference>
<evidence type="ECO:0000256" key="1">
    <source>
        <dbReference type="ARBA" id="ARBA00004984"/>
    </source>
</evidence>
<dbReference type="AlphaFoldDB" id="A0AAJ1AG06"/>
<evidence type="ECO:0000313" key="11">
    <source>
        <dbReference type="Proteomes" id="UP001197609"/>
    </source>
</evidence>
<comment type="function">
    <text evidence="8">Catalyzes the hydrolytic deamination of guanine, producing xanthine and ammonia.</text>
</comment>
<dbReference type="InterPro" id="IPR051607">
    <property type="entry name" value="Metallo-dep_hydrolases"/>
</dbReference>
<keyword evidence="5 8" id="KW-0378">Hydrolase</keyword>
<comment type="caution">
    <text evidence="10">The sequence shown here is derived from an EMBL/GenBank/DDBJ whole genome shotgun (WGS) entry which is preliminary data.</text>
</comment>
<evidence type="ECO:0000256" key="3">
    <source>
        <dbReference type="ARBA" id="ARBA00012781"/>
    </source>
</evidence>
<evidence type="ECO:0000313" key="10">
    <source>
        <dbReference type="EMBL" id="MBZ0158945.1"/>
    </source>
</evidence>
<gene>
    <name evidence="10" type="primary">guaD</name>
    <name evidence="10" type="ORF">K8G79_02150</name>
</gene>
<dbReference type="Gene3D" id="2.30.40.10">
    <property type="entry name" value="Urease, subunit C, domain 1"/>
    <property type="match status" value="1"/>
</dbReference>
<dbReference type="InterPro" id="IPR032466">
    <property type="entry name" value="Metal_Hydrolase"/>
</dbReference>
<feature type="domain" description="Amidohydrolase-related" evidence="9">
    <location>
        <begin position="62"/>
        <end position="429"/>
    </location>
</feature>
<comment type="pathway">
    <text evidence="1 8">Purine metabolism; guanine degradation; xanthine from guanine: step 1/1.</text>
</comment>
<dbReference type="Pfam" id="PF01979">
    <property type="entry name" value="Amidohydro_1"/>
    <property type="match status" value="1"/>
</dbReference>
<accession>A0AAJ1AG06</accession>
<comment type="cofactor">
    <cofactor evidence="8">
        <name>Zn(2+)</name>
        <dbReference type="ChEBI" id="CHEBI:29105"/>
    </cofactor>
    <text evidence="8">Binds 1 zinc ion per subunit.</text>
</comment>
<evidence type="ECO:0000256" key="5">
    <source>
        <dbReference type="ARBA" id="ARBA00022801"/>
    </source>
</evidence>
<dbReference type="PANTHER" id="PTHR11271">
    <property type="entry name" value="GUANINE DEAMINASE"/>
    <property type="match status" value="1"/>
</dbReference>
<dbReference type="GO" id="GO:0006147">
    <property type="term" value="P:guanine catabolic process"/>
    <property type="evidence" value="ECO:0007669"/>
    <property type="project" value="UniProtKB-UniRule"/>
</dbReference>
<comment type="catalytic activity">
    <reaction evidence="8">
        <text>guanine + H2O + H(+) = xanthine + NH4(+)</text>
        <dbReference type="Rhea" id="RHEA:14665"/>
        <dbReference type="ChEBI" id="CHEBI:15377"/>
        <dbReference type="ChEBI" id="CHEBI:15378"/>
        <dbReference type="ChEBI" id="CHEBI:16235"/>
        <dbReference type="ChEBI" id="CHEBI:17712"/>
        <dbReference type="ChEBI" id="CHEBI:28938"/>
        <dbReference type="EC" id="3.5.4.3"/>
    </reaction>
</comment>
<keyword evidence="6 8" id="KW-0862">Zinc</keyword>
<dbReference type="GO" id="GO:0008892">
    <property type="term" value="F:guanine deaminase activity"/>
    <property type="evidence" value="ECO:0007669"/>
    <property type="project" value="UniProtKB-UniRule"/>
</dbReference>
<name>A0AAJ1AG06_9BACT</name>
<dbReference type="InterPro" id="IPR011059">
    <property type="entry name" value="Metal-dep_hydrolase_composite"/>
</dbReference>
<dbReference type="EMBL" id="JAIOIU010000029">
    <property type="protein sequence ID" value="MBZ0158945.1"/>
    <property type="molecule type" value="Genomic_DNA"/>
</dbReference>